<dbReference type="SUPFAM" id="SSF51306">
    <property type="entry name" value="LexA/Signal peptidase"/>
    <property type="match status" value="1"/>
</dbReference>
<reference evidence="6" key="1">
    <citation type="submission" date="2018-05" db="EMBL/GenBank/DDBJ databases">
        <title>Pedobacter paludis sp. nov., isolated from wetland soil.</title>
        <authorList>
            <person name="Zhang Y."/>
        </authorList>
    </citation>
    <scope>NUCLEOTIDE SEQUENCE [LARGE SCALE GENOMIC DNA]</scope>
    <source>
        <strain evidence="6">R-8</strain>
    </source>
</reference>
<dbReference type="GO" id="GO:0003677">
    <property type="term" value="F:DNA binding"/>
    <property type="evidence" value="ECO:0007669"/>
    <property type="project" value="UniProtKB-KW"/>
</dbReference>
<sequence length="166" mass="18680">MLRNNDVAPVEVIPVGNQRGKSVILQSQAVPVYDLKATAGIVELIRDNNSGTHIPIDYLYVPYLPKCDGALTVRGDSMYPLLKSGDMVLYKEVKNYNNIIWGEMYLIAINNDGDEFFFAKYLQKGSTAEHIKLVSRNEHHQEKEFPIRSITALALVKATIRINTQS</sequence>
<dbReference type="InterPro" id="IPR015927">
    <property type="entry name" value="Peptidase_S24_S26A/B/C"/>
</dbReference>
<keyword evidence="1" id="KW-0805">Transcription regulation</keyword>
<evidence type="ECO:0000313" key="6">
    <source>
        <dbReference type="Proteomes" id="UP000245391"/>
    </source>
</evidence>
<dbReference type="Proteomes" id="UP000245391">
    <property type="component" value="Unassembled WGS sequence"/>
</dbReference>
<keyword evidence="6" id="KW-1185">Reference proteome</keyword>
<protein>
    <recommendedName>
        <fullName evidence="4">Peptidase S24/S26A/S26B/S26C domain-containing protein</fullName>
    </recommendedName>
</protein>
<dbReference type="Gene3D" id="2.10.109.10">
    <property type="entry name" value="Umud Fragment, subunit A"/>
    <property type="match status" value="1"/>
</dbReference>
<gene>
    <name evidence="5" type="ORF">DF947_10785</name>
</gene>
<evidence type="ECO:0000259" key="4">
    <source>
        <dbReference type="Pfam" id="PF00717"/>
    </source>
</evidence>
<organism evidence="5 6">
    <name type="scientific">Pedobacter paludis</name>
    <dbReference type="NCBI Taxonomy" id="2203212"/>
    <lineage>
        <taxon>Bacteria</taxon>
        <taxon>Pseudomonadati</taxon>
        <taxon>Bacteroidota</taxon>
        <taxon>Sphingobacteriia</taxon>
        <taxon>Sphingobacteriales</taxon>
        <taxon>Sphingobacteriaceae</taxon>
        <taxon>Pedobacter</taxon>
    </lineage>
</organism>
<accession>A0A317F0F5</accession>
<dbReference type="EMBL" id="QGNY01000003">
    <property type="protein sequence ID" value="PWS32245.1"/>
    <property type="molecule type" value="Genomic_DNA"/>
</dbReference>
<dbReference type="AlphaFoldDB" id="A0A317F0F5"/>
<name>A0A317F0F5_9SPHI</name>
<evidence type="ECO:0000313" key="5">
    <source>
        <dbReference type="EMBL" id="PWS32245.1"/>
    </source>
</evidence>
<proteinExistence type="predicted"/>
<dbReference type="PANTHER" id="PTHR40661:SF1">
    <property type="entry name" value="HTH CRO_C1-TYPE DOMAIN-CONTAINING PROTEIN"/>
    <property type="match status" value="1"/>
</dbReference>
<comment type="caution">
    <text evidence="5">The sequence shown here is derived from an EMBL/GenBank/DDBJ whole genome shotgun (WGS) entry which is preliminary data.</text>
</comment>
<keyword evidence="2" id="KW-0238">DNA-binding</keyword>
<evidence type="ECO:0000256" key="3">
    <source>
        <dbReference type="ARBA" id="ARBA00023163"/>
    </source>
</evidence>
<dbReference type="OrthoDB" id="796548at2"/>
<evidence type="ECO:0000256" key="2">
    <source>
        <dbReference type="ARBA" id="ARBA00023125"/>
    </source>
</evidence>
<evidence type="ECO:0000256" key="1">
    <source>
        <dbReference type="ARBA" id="ARBA00023015"/>
    </source>
</evidence>
<feature type="domain" description="Peptidase S24/S26A/S26B/S26C" evidence="4">
    <location>
        <begin position="31"/>
        <end position="151"/>
    </location>
</feature>
<dbReference type="RefSeq" id="WP_109929692.1">
    <property type="nucleotide sequence ID" value="NZ_QGNY01000003.1"/>
</dbReference>
<dbReference type="InterPro" id="IPR039418">
    <property type="entry name" value="LexA-like"/>
</dbReference>
<dbReference type="PANTHER" id="PTHR40661">
    <property type="match status" value="1"/>
</dbReference>
<keyword evidence="3" id="KW-0804">Transcription</keyword>
<dbReference type="InterPro" id="IPR036286">
    <property type="entry name" value="LexA/Signal_pep-like_sf"/>
</dbReference>
<dbReference type="Pfam" id="PF00717">
    <property type="entry name" value="Peptidase_S24"/>
    <property type="match status" value="1"/>
</dbReference>
<dbReference type="CDD" id="cd06529">
    <property type="entry name" value="S24_LexA-like"/>
    <property type="match status" value="1"/>
</dbReference>